<protein>
    <submittedName>
        <fullName evidence="1">Uncharacterized protein</fullName>
    </submittedName>
</protein>
<accession>A0A6C0DSH9</accession>
<dbReference type="EMBL" id="MN739664">
    <property type="protein sequence ID" value="QHT19310.1"/>
    <property type="molecule type" value="Genomic_DNA"/>
</dbReference>
<organism evidence="1">
    <name type="scientific">viral metagenome</name>
    <dbReference type="NCBI Taxonomy" id="1070528"/>
    <lineage>
        <taxon>unclassified sequences</taxon>
        <taxon>metagenomes</taxon>
        <taxon>organismal metagenomes</taxon>
    </lineage>
</organism>
<evidence type="ECO:0000313" key="1">
    <source>
        <dbReference type="EMBL" id="QHT19310.1"/>
    </source>
</evidence>
<name>A0A6C0DSH9_9ZZZZ</name>
<proteinExistence type="predicted"/>
<reference evidence="1" key="1">
    <citation type="journal article" date="2020" name="Nature">
        <title>Giant virus diversity and host interactions through global metagenomics.</title>
        <authorList>
            <person name="Schulz F."/>
            <person name="Roux S."/>
            <person name="Paez-Espino D."/>
            <person name="Jungbluth S."/>
            <person name="Walsh D.A."/>
            <person name="Denef V.J."/>
            <person name="McMahon K.D."/>
            <person name="Konstantinidis K.T."/>
            <person name="Eloe-Fadrosh E.A."/>
            <person name="Kyrpides N.C."/>
            <person name="Woyke T."/>
        </authorList>
    </citation>
    <scope>NUCLEOTIDE SEQUENCE</scope>
    <source>
        <strain evidence="1">GVMAG-M-3300023174-57</strain>
    </source>
</reference>
<dbReference type="AlphaFoldDB" id="A0A6C0DSH9"/>
<sequence length="140" mass="16273">MEQSLHGDITDALFEAATELNAEWLWCVIHSPDDDSEGRTWTAQRAWQMSQASAILLRQQTGWAEDTSVFAYYVLKAALAIEMEQFLLGWLSDTLDTEEWCTYWRSHQRAFYQLALRDKRSLGKAISTRMTDPQLERHDV</sequence>